<evidence type="ECO:0000313" key="3">
    <source>
        <dbReference type="Proteomes" id="UP001430953"/>
    </source>
</evidence>
<comment type="caution">
    <text evidence="2">The sequence shown here is derived from an EMBL/GenBank/DDBJ whole genome shotgun (WGS) entry which is preliminary data.</text>
</comment>
<organism evidence="2 3">
    <name type="scientific">Cardiocondyla obscurior</name>
    <dbReference type="NCBI Taxonomy" id="286306"/>
    <lineage>
        <taxon>Eukaryota</taxon>
        <taxon>Metazoa</taxon>
        <taxon>Ecdysozoa</taxon>
        <taxon>Arthropoda</taxon>
        <taxon>Hexapoda</taxon>
        <taxon>Insecta</taxon>
        <taxon>Pterygota</taxon>
        <taxon>Neoptera</taxon>
        <taxon>Endopterygota</taxon>
        <taxon>Hymenoptera</taxon>
        <taxon>Apocrita</taxon>
        <taxon>Aculeata</taxon>
        <taxon>Formicoidea</taxon>
        <taxon>Formicidae</taxon>
        <taxon>Myrmicinae</taxon>
        <taxon>Cardiocondyla</taxon>
    </lineage>
</organism>
<sequence>MKVLRKKFFFFFLLSKTHCALKEIYYAMSSNAGDLFFRSLDSDESKISLTFPSFPRHDVRSYYLRYVIPARLDLVVCNECSFFKVLSSNLNKINLDIRKLLTNIEFFFFP</sequence>
<keyword evidence="3" id="KW-1185">Reference proteome</keyword>
<feature type="signal peptide" evidence="1">
    <location>
        <begin position="1"/>
        <end position="19"/>
    </location>
</feature>
<name>A0AAW2FZW5_9HYME</name>
<dbReference type="AlphaFoldDB" id="A0AAW2FZW5"/>
<evidence type="ECO:0008006" key="4">
    <source>
        <dbReference type="Google" id="ProtNLM"/>
    </source>
</evidence>
<feature type="chain" id="PRO_5043777675" description="Secreted protein" evidence="1">
    <location>
        <begin position="20"/>
        <end position="110"/>
    </location>
</feature>
<keyword evidence="1" id="KW-0732">Signal</keyword>
<protein>
    <recommendedName>
        <fullName evidence="4">Secreted protein</fullName>
    </recommendedName>
</protein>
<evidence type="ECO:0000313" key="2">
    <source>
        <dbReference type="EMBL" id="KAL0121581.1"/>
    </source>
</evidence>
<reference evidence="2 3" key="1">
    <citation type="submission" date="2023-03" db="EMBL/GenBank/DDBJ databases">
        <title>High recombination rates correlate with genetic variation in Cardiocondyla obscurior ants.</title>
        <authorList>
            <person name="Errbii M."/>
        </authorList>
    </citation>
    <scope>NUCLEOTIDE SEQUENCE [LARGE SCALE GENOMIC DNA]</scope>
    <source>
        <strain evidence="2">Alpha-2009</strain>
        <tissue evidence="2">Whole body</tissue>
    </source>
</reference>
<dbReference type="Proteomes" id="UP001430953">
    <property type="component" value="Unassembled WGS sequence"/>
</dbReference>
<gene>
    <name evidence="2" type="ORF">PUN28_006834</name>
</gene>
<accession>A0AAW2FZW5</accession>
<dbReference type="EMBL" id="JADYXP020000006">
    <property type="protein sequence ID" value="KAL0121581.1"/>
    <property type="molecule type" value="Genomic_DNA"/>
</dbReference>
<proteinExistence type="predicted"/>
<evidence type="ECO:0000256" key="1">
    <source>
        <dbReference type="SAM" id="SignalP"/>
    </source>
</evidence>